<dbReference type="PANTHER" id="PTHR24050">
    <property type="entry name" value="PA14 DOMAIN-CONTAINING PROTEIN"/>
    <property type="match status" value="1"/>
</dbReference>
<dbReference type="Pfam" id="PF00008">
    <property type="entry name" value="EGF"/>
    <property type="match status" value="1"/>
</dbReference>
<feature type="domain" description="EGF-like" evidence="11">
    <location>
        <begin position="186"/>
        <end position="224"/>
    </location>
</feature>
<dbReference type="GO" id="GO:0005509">
    <property type="term" value="F:calcium ion binding"/>
    <property type="evidence" value="ECO:0007669"/>
    <property type="project" value="InterPro"/>
</dbReference>
<keyword evidence="3" id="KW-0677">Repeat</keyword>
<dbReference type="InterPro" id="IPR000082">
    <property type="entry name" value="SEA_dom"/>
</dbReference>
<dbReference type="InterPro" id="IPR000152">
    <property type="entry name" value="EGF-type_Asp/Asn_hydroxyl_site"/>
</dbReference>
<dbReference type="InterPro" id="IPR001881">
    <property type="entry name" value="EGF-like_Ca-bd_dom"/>
</dbReference>
<evidence type="ECO:0000256" key="7">
    <source>
        <dbReference type="SAM" id="MobiDB-lite"/>
    </source>
</evidence>
<dbReference type="Pfam" id="PF12661">
    <property type="entry name" value="hEGF"/>
    <property type="match status" value="4"/>
</dbReference>
<dbReference type="Pfam" id="PF07645">
    <property type="entry name" value="EGF_CA"/>
    <property type="match status" value="9"/>
</dbReference>
<evidence type="ECO:0000259" key="12">
    <source>
        <dbReference type="PROSITE" id="PS50234"/>
    </source>
</evidence>
<protein>
    <submittedName>
        <fullName evidence="14">Uncharacterized protein</fullName>
    </submittedName>
</protein>
<evidence type="ECO:0000256" key="2">
    <source>
        <dbReference type="ARBA" id="ARBA00022729"/>
    </source>
</evidence>
<dbReference type="Pfam" id="PF25478">
    <property type="entry name" value="EGF_Mua-3"/>
    <property type="match status" value="1"/>
</dbReference>
<feature type="domain" description="EGF-like" evidence="11">
    <location>
        <begin position="1116"/>
        <end position="1155"/>
    </location>
</feature>
<keyword evidence="13" id="KW-1185">Reference proteome</keyword>
<evidence type="ECO:0000256" key="6">
    <source>
        <dbReference type="PROSITE-ProRule" id="PRU00076"/>
    </source>
</evidence>
<feature type="domain" description="SEA" evidence="10">
    <location>
        <begin position="1485"/>
        <end position="1610"/>
    </location>
</feature>
<dbReference type="Gene3D" id="2.90.20.10">
    <property type="entry name" value="Plasmodium vivax P25 domain"/>
    <property type="match status" value="2"/>
</dbReference>
<feature type="domain" description="EGF-like" evidence="11">
    <location>
        <begin position="1610"/>
        <end position="1647"/>
    </location>
</feature>
<dbReference type="SUPFAM" id="SSF53300">
    <property type="entry name" value="vWA-like"/>
    <property type="match status" value="1"/>
</dbReference>
<feature type="domain" description="EGF-like" evidence="11">
    <location>
        <begin position="968"/>
        <end position="1007"/>
    </location>
</feature>
<feature type="domain" description="EGF-like" evidence="11">
    <location>
        <begin position="821"/>
        <end position="858"/>
    </location>
</feature>
<dbReference type="PROSITE" id="PS00010">
    <property type="entry name" value="ASX_HYDROXYL"/>
    <property type="match status" value="12"/>
</dbReference>
<comment type="caution">
    <text evidence="6">Lacks conserved residue(s) required for the propagation of feature annotation.</text>
</comment>
<keyword evidence="8" id="KW-1133">Transmembrane helix</keyword>
<accession>A0AAF3E821</accession>
<dbReference type="WBParaSite" id="MBELARI_LOCUS10071">
    <property type="protein sequence ID" value="MBELARI_LOCUS10071"/>
    <property type="gene ID" value="MBELARI_LOCUS10071"/>
</dbReference>
<proteinExistence type="predicted"/>
<dbReference type="SMART" id="SM00179">
    <property type="entry name" value="EGF_CA"/>
    <property type="match status" value="19"/>
</dbReference>
<feature type="domain" description="EGF-like" evidence="11">
    <location>
        <begin position="1210"/>
        <end position="1250"/>
    </location>
</feature>
<dbReference type="SMART" id="SM00327">
    <property type="entry name" value="VWA"/>
    <property type="match status" value="1"/>
</dbReference>
<feature type="domain" description="EGF-like" evidence="11">
    <location>
        <begin position="1763"/>
        <end position="1801"/>
    </location>
</feature>
<dbReference type="InterPro" id="IPR036465">
    <property type="entry name" value="vWFA_dom_sf"/>
</dbReference>
<evidence type="ECO:0000256" key="9">
    <source>
        <dbReference type="SAM" id="SignalP"/>
    </source>
</evidence>
<dbReference type="Gene3D" id="3.40.50.410">
    <property type="entry name" value="von Willebrand factor, type A domain"/>
    <property type="match status" value="1"/>
</dbReference>
<organism evidence="13 14">
    <name type="scientific">Mesorhabditis belari</name>
    <dbReference type="NCBI Taxonomy" id="2138241"/>
    <lineage>
        <taxon>Eukaryota</taxon>
        <taxon>Metazoa</taxon>
        <taxon>Ecdysozoa</taxon>
        <taxon>Nematoda</taxon>
        <taxon>Chromadorea</taxon>
        <taxon>Rhabditida</taxon>
        <taxon>Rhabditina</taxon>
        <taxon>Rhabditomorpha</taxon>
        <taxon>Rhabditoidea</taxon>
        <taxon>Rhabditidae</taxon>
        <taxon>Mesorhabditinae</taxon>
        <taxon>Mesorhabditis</taxon>
    </lineage>
</organism>
<dbReference type="InterPro" id="IPR057353">
    <property type="entry name" value="TNFR_nem"/>
</dbReference>
<dbReference type="FunFam" id="3.40.50.410:FF:000047">
    <property type="entry name" value="von Willebrand factor A domain containing 2"/>
    <property type="match status" value="1"/>
</dbReference>
<feature type="domain" description="EGF-like" evidence="11">
    <location>
        <begin position="82"/>
        <end position="121"/>
    </location>
</feature>
<dbReference type="PROSITE" id="PS50026">
    <property type="entry name" value="EGF_3"/>
    <property type="match status" value="18"/>
</dbReference>
<feature type="domain" description="EGF-like" evidence="11">
    <location>
        <begin position="1164"/>
        <end position="1203"/>
    </location>
</feature>
<feature type="domain" description="EGF-like" evidence="11">
    <location>
        <begin position="1066"/>
        <end position="1105"/>
    </location>
</feature>
<evidence type="ECO:0000256" key="4">
    <source>
        <dbReference type="ARBA" id="ARBA00023157"/>
    </source>
</evidence>
<dbReference type="SMART" id="SM00200">
    <property type="entry name" value="SEA"/>
    <property type="match status" value="2"/>
</dbReference>
<feature type="region of interest" description="Disordered" evidence="7">
    <location>
        <begin position="2076"/>
        <end position="2110"/>
    </location>
</feature>
<dbReference type="SUPFAM" id="SSF57184">
    <property type="entry name" value="Growth factor receptor domain"/>
    <property type="match status" value="2"/>
</dbReference>
<feature type="domain" description="SEA" evidence="10">
    <location>
        <begin position="1315"/>
        <end position="1434"/>
    </location>
</feature>
<feature type="domain" description="EGF-like" evidence="11">
    <location>
        <begin position="339"/>
        <end position="377"/>
    </location>
</feature>
<evidence type="ECO:0000256" key="1">
    <source>
        <dbReference type="ARBA" id="ARBA00022536"/>
    </source>
</evidence>
<dbReference type="PROSITE" id="PS50234">
    <property type="entry name" value="VWFA"/>
    <property type="match status" value="1"/>
</dbReference>
<feature type="chain" id="PRO_5041958374" evidence="9">
    <location>
        <begin position="21"/>
        <end position="2128"/>
    </location>
</feature>
<dbReference type="PANTHER" id="PTHR24050:SF28">
    <property type="entry name" value="UROMODULIN-LIKE"/>
    <property type="match status" value="1"/>
</dbReference>
<dbReference type="InterPro" id="IPR009030">
    <property type="entry name" value="Growth_fac_rcpt_cys_sf"/>
</dbReference>
<evidence type="ECO:0000256" key="5">
    <source>
        <dbReference type="ARBA" id="ARBA00023180"/>
    </source>
</evidence>
<evidence type="ECO:0000256" key="3">
    <source>
        <dbReference type="ARBA" id="ARBA00022737"/>
    </source>
</evidence>
<feature type="domain" description="EGF-like" evidence="11">
    <location>
        <begin position="1803"/>
        <end position="1849"/>
    </location>
</feature>
<dbReference type="Gene3D" id="2.10.25.10">
    <property type="entry name" value="Laminin"/>
    <property type="match status" value="14"/>
</dbReference>
<evidence type="ECO:0000313" key="14">
    <source>
        <dbReference type="WBParaSite" id="MBELARI_LOCUS10071"/>
    </source>
</evidence>
<evidence type="ECO:0000313" key="13">
    <source>
        <dbReference type="Proteomes" id="UP000887575"/>
    </source>
</evidence>
<dbReference type="PROSITE" id="PS00022">
    <property type="entry name" value="EGF_1"/>
    <property type="match status" value="1"/>
</dbReference>
<feature type="domain" description="EGF-like" evidence="11">
    <location>
        <begin position="389"/>
        <end position="428"/>
    </location>
</feature>
<dbReference type="SMART" id="SM00181">
    <property type="entry name" value="EGF"/>
    <property type="match status" value="27"/>
</dbReference>
<dbReference type="InterPro" id="IPR018097">
    <property type="entry name" value="EGF_Ca-bd_CS"/>
</dbReference>
<feature type="domain" description="EGF-like" evidence="11">
    <location>
        <begin position="870"/>
        <end position="908"/>
    </location>
</feature>
<sequence length="2128" mass="233770">MRRVLVAALIALATANQRYATPSRYPTPQQKSPQTYSRLECRVDDPLSCSQVKGEVCVFSNGQYRCECPPGISRLGDGRCKMVNECSQPKLNQCHKDARCIDKSDGYTCQCNAGFADVSPDRVNKPGRQCQRTQNECGQKLTYGVDCDSSASCVDTPEGFQCVCQPGYTDISSTYSKNPGRKCVEVIDECRMGTADCSPNADCIDKPQGFDCQCRSGFVDASPDIEFNPGRVCNKPKEPEYYGYSSAPTSECYDSSTCGPNEECQLDRTGRRVCKCQAGAVKDENGRCRVYSQCERSKECDVNAQCSNAYSGVECKCPSGYLDVSPDPVRRPGRKCQQLVNECSEGTHDCDPQAECIDTQTSYICRCPSTLTDVSSRYGKQPGRKCAKSGNYCKDRSQNSCDENADCVELPDGYTCKCFDGYVDVSSNANLPPGRVCTLHTQCPTQPTDLVFLIDGSGSIGSYIFQTDVLRFISEFAELFDIGPKQTRVAVVQYSDQIRHEFGLGDYTNARSVHEAIQGIDYLTGLTRTGAAIEHVATEAFNERRGARPLSSTVARVVIVITDGRSQDNVTIPSSNARRMGIQLFAIGVTNHVLDSELETIAGSTDGFFHVNGFEDLNTRLRSLIQKVTCPKDEPEQPTYGPCDPTTHTGCDRSKNQVCLVENGRFICGCPKGFELHPVTKVCGGDPCNPEISTSCPDPEVCEKTPFGNWRCSCAEGWRDPHTGACKLLPKIEGNNDQCDPKTGCPNGVCKRAPGGDYICECLPPFVKDPKSDTCQKQGGCDPNFPCDTRKREQCLPDGKGGFSCQCPTGYERDEITGICKVNECLGENECDQNAICKDTPESYICTCRDGYEDVSTDKVHKPGRKCRQYVDECALGTHNCSVNALCIDHPIGFFCRCKDGFQDVSPDPNFKGTVCQPYINECESPSLNDCHKNATCRDTYASYTCSCNAGFVDTDELRNPGRHCKKINDICETGKHDCSSHATCVERGAHDYECVCDVGYIDMSPDPARLGRVCIEQVCLDPTKNTCHPAATCKEVATSEKYVCKCRDGWLDMNKFNPGRECKKLDNECERRDKNDCDPIATCKDLPDGYECVCPVNSKDISPDPTRPGRHCKALMDECGHPQLNNCSRFANCRDLEEGYECVCKSGYKDVDPAHPGTNCTYPINECDFANMHDCGKHATCQDLEVGYECICDPPYLDVNPANPGRICRYNECRDPKMNYCHKENADCVDTDDGFYCQCKPGFYDDSPDPLQPGTVCVAFSLEETTSVEPAVHKGTRCGSTWCNPDLGEVCLGGTECVCKKGESRESPKEKCQAIVEIPIVIHVVSKNGDTLVFTPDLASPTSTDYIEISADFNKGVGSTVKKTVYGEKFVGSDVKYIAPPKIENPDWSGFIVNGSLKLTPGVDKCKVYEAFTAQLESQGLQLSRLGVDNLDDLNPCKPPHPSVTGEPCGNGFCNADLGEFCLEGTCTCPKGMKRAGPKDKCQLVESWNLPLYVIRDHSSPIAWTTELANPSNDYRKEIVDRFITGIAEVYHKIPVGKSFVTVEVNDIEEPASRNSSWESGGLFNFTVHFARNTVETPQRVYTDLVEYIKFRNDMEIGSKKLYISPDQLDWECFHSNCGPHSICRGNGRGGYTCICLAGFDDLMPNFPGHDCVDQNGSDWCTNKTLNTCSEHARCVLTHPRYKCICDVGYIDATPADLVPGTICKPNYCADVNFCPANSTCHNYEESAQCVCKAGFVDVRKAGKEKLEEAALEHNYCLPLGNVNECILGLHDCHLDATCIDLKDGFTCKCNEGYEDLNVDNPGRACARVSRIGTECHGHGDFVTTKLANGTTSGLCVCYDGYTGEHCETEPSKAGIILALILALLFLLLTLLCCIWACARCRCFGGRGASVGTSGQELVSEYYTIPRAKLKPAYAEDFGDNAGALQAYLDDGASISSGGSLEEIERRVTTDVTTREIRTTTVTDSEGNVHTTQAEIFHNGPIDSVETEAEQFAMTSADHFTHAAAGGASRSGMHSSASRYEEDNLSYDSDAGNATVDRVNRASQQHQFDSGMERHRNEYSTTMNSREEDYATVGEMRGRGTGDGTMDRNTKFSTQHDFQPGSDPRTGVERRRNDMVTTTTSNEVNYF</sequence>
<dbReference type="Pfam" id="PF25314">
    <property type="entry name" value="TNFR_nem"/>
    <property type="match status" value="2"/>
</dbReference>
<reference evidence="14" key="1">
    <citation type="submission" date="2024-02" db="UniProtKB">
        <authorList>
            <consortium name="WormBaseParasite"/>
        </authorList>
    </citation>
    <scope>IDENTIFICATION</scope>
</reference>
<dbReference type="InterPro" id="IPR013032">
    <property type="entry name" value="EGF-like_CS"/>
</dbReference>
<feature type="compositionally biased region" description="Basic and acidic residues" evidence="7">
    <location>
        <begin position="2077"/>
        <end position="2091"/>
    </location>
</feature>
<dbReference type="InterPro" id="IPR000742">
    <property type="entry name" value="EGF"/>
</dbReference>
<dbReference type="InterPro" id="IPR049883">
    <property type="entry name" value="NOTCH1_EGF-like"/>
</dbReference>
<keyword evidence="1 6" id="KW-0245">EGF-like domain</keyword>
<feature type="transmembrane region" description="Helical" evidence="8">
    <location>
        <begin position="1857"/>
        <end position="1880"/>
    </location>
</feature>
<dbReference type="CDD" id="cd00054">
    <property type="entry name" value="EGF_CA"/>
    <property type="match status" value="5"/>
</dbReference>
<keyword evidence="2 9" id="KW-0732">Signal</keyword>
<dbReference type="Pfam" id="PF00092">
    <property type="entry name" value="VWA"/>
    <property type="match status" value="1"/>
</dbReference>
<dbReference type="PROSITE" id="PS01187">
    <property type="entry name" value="EGF_CA"/>
    <property type="match status" value="1"/>
</dbReference>
<keyword evidence="5" id="KW-0325">Glycoprotein</keyword>
<dbReference type="InterPro" id="IPR002035">
    <property type="entry name" value="VWF_A"/>
</dbReference>
<evidence type="ECO:0000259" key="10">
    <source>
        <dbReference type="PROSITE" id="PS50024"/>
    </source>
</evidence>
<dbReference type="Pfam" id="PF23427">
    <property type="entry name" value="EGF_4"/>
    <property type="match status" value="1"/>
</dbReference>
<feature type="disulfide bond" evidence="6">
    <location>
        <begin position="1839"/>
        <end position="1848"/>
    </location>
</feature>
<keyword evidence="8" id="KW-0812">Transmembrane</keyword>
<keyword evidence="8" id="KW-0472">Membrane</keyword>
<dbReference type="PROSITE" id="PS50024">
    <property type="entry name" value="SEA"/>
    <property type="match status" value="2"/>
</dbReference>
<feature type="domain" description="EGF-like" evidence="11">
    <location>
        <begin position="1658"/>
        <end position="1697"/>
    </location>
</feature>
<dbReference type="Proteomes" id="UP000887575">
    <property type="component" value="Unassembled WGS sequence"/>
</dbReference>
<dbReference type="SUPFAM" id="SSF57196">
    <property type="entry name" value="EGF/Laminin"/>
    <property type="match status" value="5"/>
</dbReference>
<dbReference type="PROSITE" id="PS01186">
    <property type="entry name" value="EGF_2"/>
    <property type="match status" value="2"/>
</dbReference>
<feature type="signal peptide" evidence="9">
    <location>
        <begin position="1"/>
        <end position="20"/>
    </location>
</feature>
<feature type="domain" description="VWFA" evidence="12">
    <location>
        <begin position="449"/>
        <end position="628"/>
    </location>
</feature>
<dbReference type="InterPro" id="IPR052235">
    <property type="entry name" value="Nephronectin_domain"/>
</dbReference>
<evidence type="ECO:0000259" key="11">
    <source>
        <dbReference type="PROSITE" id="PS50026"/>
    </source>
</evidence>
<feature type="domain" description="EGF-like" evidence="11">
    <location>
        <begin position="1706"/>
        <end position="1743"/>
    </location>
</feature>
<evidence type="ECO:0000256" key="8">
    <source>
        <dbReference type="SAM" id="Phobius"/>
    </source>
</evidence>
<feature type="domain" description="EGF-like" evidence="11">
    <location>
        <begin position="919"/>
        <end position="958"/>
    </location>
</feature>
<feature type="region of interest" description="Disordered" evidence="7">
    <location>
        <begin position="2006"/>
        <end position="2033"/>
    </location>
</feature>
<dbReference type="PRINTS" id="PR00453">
    <property type="entry name" value="VWFADOMAIN"/>
</dbReference>
<keyword evidence="4 6" id="KW-1015">Disulfide bond</keyword>
<dbReference type="InterPro" id="IPR056590">
    <property type="entry name" value="Mua-3/Mup-4_EGF"/>
</dbReference>
<name>A0AAF3E821_9BILA</name>
<feature type="domain" description="EGF-like" evidence="11">
    <location>
        <begin position="133"/>
        <end position="174"/>
    </location>
</feature>